<organism evidence="1 2">
    <name type="scientific">Emericellopsis atlantica</name>
    <dbReference type="NCBI Taxonomy" id="2614577"/>
    <lineage>
        <taxon>Eukaryota</taxon>
        <taxon>Fungi</taxon>
        <taxon>Dikarya</taxon>
        <taxon>Ascomycota</taxon>
        <taxon>Pezizomycotina</taxon>
        <taxon>Sordariomycetes</taxon>
        <taxon>Hypocreomycetidae</taxon>
        <taxon>Hypocreales</taxon>
        <taxon>Bionectriaceae</taxon>
        <taxon>Emericellopsis</taxon>
    </lineage>
</organism>
<dbReference type="RefSeq" id="XP_046117381.1">
    <property type="nucleotide sequence ID" value="XM_046267035.1"/>
</dbReference>
<dbReference type="GeneID" id="70297938"/>
<dbReference type="PANTHER" id="PTHR40619:SF3">
    <property type="entry name" value="FUNGAL STAND N-TERMINAL GOODBYE DOMAIN-CONTAINING PROTEIN"/>
    <property type="match status" value="1"/>
</dbReference>
<reference evidence="1" key="1">
    <citation type="journal article" date="2021" name="IMA Fungus">
        <title>Genomic characterization of three marine fungi, including Emericellopsis atlantica sp. nov. with signatures of a generalist lifestyle and marine biomass degradation.</title>
        <authorList>
            <person name="Hagestad O.C."/>
            <person name="Hou L."/>
            <person name="Andersen J.H."/>
            <person name="Hansen E.H."/>
            <person name="Altermark B."/>
            <person name="Li C."/>
            <person name="Kuhnert E."/>
            <person name="Cox R.J."/>
            <person name="Crous P.W."/>
            <person name="Spatafora J.W."/>
            <person name="Lail K."/>
            <person name="Amirebrahimi M."/>
            <person name="Lipzen A."/>
            <person name="Pangilinan J."/>
            <person name="Andreopoulos W."/>
            <person name="Hayes R.D."/>
            <person name="Ng V."/>
            <person name="Grigoriev I.V."/>
            <person name="Jackson S.A."/>
            <person name="Sutton T.D.S."/>
            <person name="Dobson A.D.W."/>
            <person name="Rama T."/>
        </authorList>
    </citation>
    <scope>NUCLEOTIDE SEQUENCE</scope>
    <source>
        <strain evidence="1">TS7</strain>
    </source>
</reference>
<dbReference type="EMBL" id="MU251257">
    <property type="protein sequence ID" value="KAG9253457.1"/>
    <property type="molecule type" value="Genomic_DNA"/>
</dbReference>
<dbReference type="AlphaFoldDB" id="A0A9P7ZKP7"/>
<proteinExistence type="predicted"/>
<sequence length="694" mass="77955">MCPASLTFRTLYVHTLMLGPGSPVICVHIPAPQIYILSTSQGSERFKPQVPSCCAADADAMSSVANELPYSLRQQMSRPEERAKFEGWWNQSDFSDSAAGRLAEPVHSLSVVSIIDERDRASLKEAIKQYLDSEQPEQSSFFVDFHLDQCSWEQVFDEVGHAKEVYEKKATRNPVRRCFRHGHGFQRNVKPLAEVIPGENGMGLIKASMQIVLNAVQRRTVTCEKIFELFESVPRCVRHAECLQDIHRNNHALNTALRDLYLALVRCLPSLIRILLREDTHSPLKKISNTFLKDSAAQVDQLLLPVKQSEARLEECQRELLSQGVVQTVELSQIALEEHAATREQLGLVTRKLTEVQETQTNLPNALKDTLETFKTTLHNEFVQHMKNHVYIVVQDQVRMNTLFQEQAQQATAYIRSPRTDPRMDLLESLCDSRERAAPAEDRASVLRKYHQFKAKALARANQLISDSRFGEWVGVLHSDIVLVNGHCGGDTIGNTSPLSVFCAGLIDTFGAPGQNTLPQSPFIIVEFFCGHHTTESSGLEGPQGMMRSLISQVLCQWPGNLPLNLQARRHENFCEAHGWSVSALCELFESVICQLPRELPIWCIIDNISYFETSLDGWDQELEVIVASFERFVHVGKRTGAISAPVKFLLASGNRSLNVWDMLPSDAEINIRDGGVFARTHGLDSFRSSLLGE</sequence>
<evidence type="ECO:0000313" key="1">
    <source>
        <dbReference type="EMBL" id="KAG9253457.1"/>
    </source>
</evidence>
<evidence type="ECO:0000313" key="2">
    <source>
        <dbReference type="Proteomes" id="UP000887229"/>
    </source>
</evidence>
<dbReference type="OrthoDB" id="5419927at2759"/>
<gene>
    <name evidence="1" type="ORF">F5Z01DRAFT_750951</name>
</gene>
<dbReference type="PANTHER" id="PTHR40619">
    <property type="entry name" value="FUNGAL STAND N-TERMINAL GOODBYE DOMAIN-CONTAINING PROTEIN"/>
    <property type="match status" value="1"/>
</dbReference>
<comment type="caution">
    <text evidence="1">The sequence shown here is derived from an EMBL/GenBank/DDBJ whole genome shotgun (WGS) entry which is preliminary data.</text>
</comment>
<keyword evidence="2" id="KW-1185">Reference proteome</keyword>
<dbReference type="Proteomes" id="UP000887229">
    <property type="component" value="Unassembled WGS sequence"/>
</dbReference>
<accession>A0A9P7ZKP7</accession>
<name>A0A9P7ZKP7_9HYPO</name>
<protein>
    <submittedName>
        <fullName evidence="1">Uncharacterized protein</fullName>
    </submittedName>
</protein>